<comment type="caution">
    <text evidence="1">The sequence shown here is derived from an EMBL/GenBank/DDBJ whole genome shotgun (WGS) entry which is preliminary data.</text>
</comment>
<evidence type="ECO:0000313" key="1">
    <source>
        <dbReference type="EMBL" id="KAG2592004.1"/>
    </source>
</evidence>
<proteinExistence type="predicted"/>
<sequence length="151" mass="15333">MAALLCPAAASCRFASFRRCAASPAAPFPSMRHQGGASPVPLVSPVAPLPPPRALAAASYGYGGDLLRPIDTQTIIIAAAVISAVSLSLVLGLKGDPVPCDRCAGNGGTKCVFCNDGKMKVENGVAECRVCRGAGLILCKKCAGSGYSKRL</sequence>
<organism evidence="1 2">
    <name type="scientific">Panicum virgatum</name>
    <name type="common">Blackwell switchgrass</name>
    <dbReference type="NCBI Taxonomy" id="38727"/>
    <lineage>
        <taxon>Eukaryota</taxon>
        <taxon>Viridiplantae</taxon>
        <taxon>Streptophyta</taxon>
        <taxon>Embryophyta</taxon>
        <taxon>Tracheophyta</taxon>
        <taxon>Spermatophyta</taxon>
        <taxon>Magnoliopsida</taxon>
        <taxon>Liliopsida</taxon>
        <taxon>Poales</taxon>
        <taxon>Poaceae</taxon>
        <taxon>PACMAD clade</taxon>
        <taxon>Panicoideae</taxon>
        <taxon>Panicodae</taxon>
        <taxon>Paniceae</taxon>
        <taxon>Panicinae</taxon>
        <taxon>Panicum</taxon>
        <taxon>Panicum sect. Hiantes</taxon>
    </lineage>
</organism>
<evidence type="ECO:0000313" key="2">
    <source>
        <dbReference type="Proteomes" id="UP000823388"/>
    </source>
</evidence>
<keyword evidence="2" id="KW-1185">Reference proteome</keyword>
<accession>A0A8T0S2X0</accession>
<dbReference type="AlphaFoldDB" id="A0A8T0S2X0"/>
<gene>
    <name evidence="1" type="ORF">PVAP13_5NG519300</name>
</gene>
<dbReference type="PANTHER" id="PTHR15852">
    <property type="entry name" value="PLASTID TRANSCRIPTIONALLY ACTIVE PROTEIN"/>
    <property type="match status" value="1"/>
</dbReference>
<reference evidence="1" key="1">
    <citation type="submission" date="2020-05" db="EMBL/GenBank/DDBJ databases">
        <title>WGS assembly of Panicum virgatum.</title>
        <authorList>
            <person name="Lovell J.T."/>
            <person name="Jenkins J."/>
            <person name="Shu S."/>
            <person name="Juenger T.E."/>
            <person name="Schmutz J."/>
        </authorList>
    </citation>
    <scope>NUCLEOTIDE SEQUENCE</scope>
    <source>
        <strain evidence="1">AP13</strain>
    </source>
</reference>
<name>A0A8T0S2X0_PANVG</name>
<dbReference type="PANTHER" id="PTHR15852:SF52">
    <property type="entry name" value="THYLAKOID LUMENAL P17.1 PROTEIN"/>
    <property type="match status" value="1"/>
</dbReference>
<protein>
    <submittedName>
        <fullName evidence="1">Uncharacterized protein</fullName>
    </submittedName>
</protein>
<dbReference type="EMBL" id="CM029046">
    <property type="protein sequence ID" value="KAG2592004.1"/>
    <property type="molecule type" value="Genomic_DNA"/>
</dbReference>
<dbReference type="Proteomes" id="UP000823388">
    <property type="component" value="Chromosome 5N"/>
</dbReference>
<dbReference type="OrthoDB" id="542764at2759"/>